<evidence type="ECO:0000313" key="2">
    <source>
        <dbReference type="Proteomes" id="UP001497497"/>
    </source>
</evidence>
<keyword evidence="2" id="KW-1185">Reference proteome</keyword>
<gene>
    <name evidence="1" type="ORF">GSLYS_00021207001</name>
</gene>
<organism evidence="1 2">
    <name type="scientific">Lymnaea stagnalis</name>
    <name type="common">Great pond snail</name>
    <name type="synonym">Helix stagnalis</name>
    <dbReference type="NCBI Taxonomy" id="6523"/>
    <lineage>
        <taxon>Eukaryota</taxon>
        <taxon>Metazoa</taxon>
        <taxon>Spiralia</taxon>
        <taxon>Lophotrochozoa</taxon>
        <taxon>Mollusca</taxon>
        <taxon>Gastropoda</taxon>
        <taxon>Heterobranchia</taxon>
        <taxon>Euthyneura</taxon>
        <taxon>Panpulmonata</taxon>
        <taxon>Hygrophila</taxon>
        <taxon>Lymnaeoidea</taxon>
        <taxon>Lymnaeidae</taxon>
        <taxon>Lymnaea</taxon>
    </lineage>
</organism>
<accession>A0AAV2IPV1</accession>
<dbReference type="AlphaFoldDB" id="A0AAV2IPV1"/>
<evidence type="ECO:0000313" key="1">
    <source>
        <dbReference type="EMBL" id="CAL1547890.1"/>
    </source>
</evidence>
<dbReference type="EMBL" id="CAXITT010001094">
    <property type="protein sequence ID" value="CAL1547890.1"/>
    <property type="molecule type" value="Genomic_DNA"/>
</dbReference>
<protein>
    <submittedName>
        <fullName evidence="1">Uncharacterized protein</fullName>
    </submittedName>
</protein>
<proteinExistence type="predicted"/>
<name>A0AAV2IPV1_LYMST</name>
<reference evidence="1 2" key="1">
    <citation type="submission" date="2024-04" db="EMBL/GenBank/DDBJ databases">
        <authorList>
            <consortium name="Genoscope - CEA"/>
            <person name="William W."/>
        </authorList>
    </citation>
    <scope>NUCLEOTIDE SEQUENCE [LARGE SCALE GENOMIC DNA]</scope>
</reference>
<sequence length="99" mass="11551">MEPNTGLECLNGAKQEFECLNGAQHRGGVFKWRQTGVRVFKWSPTQGWSCLNIINKFKKKKKKMSIYSLRKPHEAPVSRHMRPQLADTVTTKYYHNDNE</sequence>
<dbReference type="Proteomes" id="UP001497497">
    <property type="component" value="Unassembled WGS sequence"/>
</dbReference>
<comment type="caution">
    <text evidence="1">The sequence shown here is derived from an EMBL/GenBank/DDBJ whole genome shotgun (WGS) entry which is preliminary data.</text>
</comment>